<evidence type="ECO:0000313" key="3">
    <source>
        <dbReference type="Proteomes" id="UP000234240"/>
    </source>
</evidence>
<dbReference type="AlphaFoldDB" id="A0A2N5DSZ2"/>
<sequence>MAAAGGLATAGSVTQSAQAATLATSLSATLSGLVLATVSYPSSVTGSVQQISAWAVSLTAMATLATSHAKLLTTYSDPSLLIQLTTGWDVYCRANSLASSEIAISSAIGDSVTPAALVAALKALGTSALNDAMRSINTTLSATTTTTGTTATAPTLSDSQVKALASAVTAFKSLFTAATSALNALSAKSSAAANSATTAQAAYSNAIAVALISASARSPAVSSAVNAITPASVLSLLE</sequence>
<keyword evidence="3" id="KW-1185">Reference proteome</keyword>
<organism evidence="2 3">
    <name type="scientific">Chimaeribacter californicus</name>
    <dbReference type="NCBI Taxonomy" id="2060067"/>
    <lineage>
        <taxon>Bacteria</taxon>
        <taxon>Pseudomonadati</taxon>
        <taxon>Pseudomonadota</taxon>
        <taxon>Gammaproteobacteria</taxon>
        <taxon>Enterobacterales</taxon>
        <taxon>Yersiniaceae</taxon>
        <taxon>Chimaeribacter</taxon>
    </lineage>
</organism>
<dbReference type="EMBL" id="PJZF01000065">
    <property type="protein sequence ID" value="PLR29378.1"/>
    <property type="molecule type" value="Genomic_DNA"/>
</dbReference>
<feature type="chain" id="PRO_5014704372" evidence="1">
    <location>
        <begin position="20"/>
        <end position="238"/>
    </location>
</feature>
<dbReference type="Proteomes" id="UP000234240">
    <property type="component" value="Unassembled WGS sequence"/>
</dbReference>
<evidence type="ECO:0000313" key="2">
    <source>
        <dbReference type="EMBL" id="PLR29378.1"/>
    </source>
</evidence>
<proteinExistence type="predicted"/>
<reference evidence="2 3" key="1">
    <citation type="submission" date="2017-12" db="EMBL/GenBank/DDBJ databases">
        <title>Characterization of six clinical isolates of Enterochimera gen. nov., a novel genus of the Yersiniaciae family and the three species Enterochimera arupensis sp. nov., Enterochimera coloradensis sp. nov, and Enterochimera californica sp. nov.</title>
        <authorList>
            <person name="Rossi A."/>
            <person name="Fisher M."/>
        </authorList>
    </citation>
    <scope>NUCLEOTIDE SEQUENCE [LARGE SCALE GENOMIC DNA]</scope>
    <source>
        <strain evidence="3">2015-Iso6</strain>
    </source>
</reference>
<keyword evidence="1" id="KW-0732">Signal</keyword>
<accession>A0A2N5DSZ2</accession>
<gene>
    <name evidence="2" type="ORF">CYR55_22805</name>
</gene>
<feature type="signal peptide" evidence="1">
    <location>
        <begin position="1"/>
        <end position="19"/>
    </location>
</feature>
<evidence type="ECO:0000256" key="1">
    <source>
        <dbReference type="SAM" id="SignalP"/>
    </source>
</evidence>
<protein>
    <submittedName>
        <fullName evidence="2">Uncharacterized protein</fullName>
    </submittedName>
</protein>
<name>A0A2N5DSZ2_9GAMM</name>
<comment type="caution">
    <text evidence="2">The sequence shown here is derived from an EMBL/GenBank/DDBJ whole genome shotgun (WGS) entry which is preliminary data.</text>
</comment>